<comment type="caution">
    <text evidence="3">The sequence shown here is derived from an EMBL/GenBank/DDBJ whole genome shotgun (WGS) entry which is preliminary data.</text>
</comment>
<dbReference type="InterPro" id="IPR008962">
    <property type="entry name" value="PapD-like_sf"/>
</dbReference>
<accession>A0A2A2J6C4</accession>
<keyword evidence="1" id="KW-0206">Cytoskeleton</keyword>
<dbReference type="InterPro" id="IPR051774">
    <property type="entry name" value="Sperm-specific_class_P"/>
</dbReference>
<dbReference type="SUPFAM" id="SSF49354">
    <property type="entry name" value="PapD-like"/>
    <property type="match status" value="1"/>
</dbReference>
<evidence type="ECO:0000256" key="1">
    <source>
        <dbReference type="RuleBase" id="RU003425"/>
    </source>
</evidence>
<keyword evidence="1" id="KW-0963">Cytoplasm</keyword>
<keyword evidence="4" id="KW-1185">Reference proteome</keyword>
<feature type="domain" description="MSP" evidence="2">
    <location>
        <begin position="1"/>
        <end position="120"/>
    </location>
</feature>
<evidence type="ECO:0000313" key="3">
    <source>
        <dbReference type="EMBL" id="PAV57032.1"/>
    </source>
</evidence>
<comment type="function">
    <text evidence="1">Central component in molecular interactions underlying sperm crawling. Forms an extensive filament system that extends from sperm villipoda, along the leading edge of the pseudopod.</text>
</comment>
<dbReference type="InterPro" id="IPR000535">
    <property type="entry name" value="MSP_dom"/>
</dbReference>
<dbReference type="AlphaFoldDB" id="A0A2A2J6C4"/>
<dbReference type="PANTHER" id="PTHR22947:SF6">
    <property type="entry name" value="MAJOR SPERM PROTEIN"/>
    <property type="match status" value="1"/>
</dbReference>
<dbReference type="Gene3D" id="2.60.40.10">
    <property type="entry name" value="Immunoglobulins"/>
    <property type="match status" value="1"/>
</dbReference>
<dbReference type="PANTHER" id="PTHR22947">
    <property type="entry name" value="MAJOR SPERM PROTEIN"/>
    <property type="match status" value="1"/>
</dbReference>
<evidence type="ECO:0000313" key="4">
    <source>
        <dbReference type="Proteomes" id="UP000218231"/>
    </source>
</evidence>
<dbReference type="Proteomes" id="UP000218231">
    <property type="component" value="Unassembled WGS sequence"/>
</dbReference>
<protein>
    <recommendedName>
        <fullName evidence="1">Major sperm protein</fullName>
    </recommendedName>
</protein>
<gene>
    <name evidence="3" type="ORF">WR25_26107</name>
</gene>
<organism evidence="3 4">
    <name type="scientific">Diploscapter pachys</name>
    <dbReference type="NCBI Taxonomy" id="2018661"/>
    <lineage>
        <taxon>Eukaryota</taxon>
        <taxon>Metazoa</taxon>
        <taxon>Ecdysozoa</taxon>
        <taxon>Nematoda</taxon>
        <taxon>Chromadorea</taxon>
        <taxon>Rhabditida</taxon>
        <taxon>Rhabditina</taxon>
        <taxon>Rhabditomorpha</taxon>
        <taxon>Rhabditoidea</taxon>
        <taxon>Rhabditidae</taxon>
        <taxon>Diploscapter</taxon>
    </lineage>
</organism>
<dbReference type="InterPro" id="IPR013783">
    <property type="entry name" value="Ig-like_fold"/>
</dbReference>
<reference evidence="3 4" key="1">
    <citation type="journal article" date="2017" name="Curr. Biol.">
        <title>Genome architecture and evolution of a unichromosomal asexual nematode.</title>
        <authorList>
            <person name="Fradin H."/>
            <person name="Zegar C."/>
            <person name="Gutwein M."/>
            <person name="Lucas J."/>
            <person name="Kovtun M."/>
            <person name="Corcoran D."/>
            <person name="Baugh L.R."/>
            <person name="Kiontke K."/>
            <person name="Gunsalus K."/>
            <person name="Fitch D.H."/>
            <person name="Piano F."/>
        </authorList>
    </citation>
    <scope>NUCLEOTIDE SEQUENCE [LARGE SCALE GENOMIC DNA]</scope>
    <source>
        <strain evidence="3">PF1309</strain>
    </source>
</reference>
<dbReference type="Pfam" id="PF00635">
    <property type="entry name" value="Motile_Sperm"/>
    <property type="match status" value="1"/>
</dbReference>
<name>A0A2A2J6C4_9BILA</name>
<evidence type="ECO:0000259" key="2">
    <source>
        <dbReference type="PROSITE" id="PS50202"/>
    </source>
</evidence>
<dbReference type="PROSITE" id="PS50202">
    <property type="entry name" value="MSP"/>
    <property type="match status" value="1"/>
</dbReference>
<dbReference type="EMBL" id="LIAE01010657">
    <property type="protein sequence ID" value="PAV57032.1"/>
    <property type="molecule type" value="Genomic_DNA"/>
</dbReference>
<proteinExistence type="predicted"/>
<sequence>MTNEPTYPEIEVHLPLSGGKAGENLKFPYLEGQSTIKLQNNSLTQKYVFKLKTNNHPAYQIAPVKGVLDANHNIIIVVVRTRKPFKDDKLQISIVPVSEADAKKEIDDVLKRDESKVMHKTINCLRG</sequence>